<evidence type="ECO:0008006" key="5">
    <source>
        <dbReference type="Google" id="ProtNLM"/>
    </source>
</evidence>
<evidence type="ECO:0000313" key="3">
    <source>
        <dbReference type="EMBL" id="KEG21286.1"/>
    </source>
</evidence>
<dbReference type="InterPro" id="IPR005654">
    <property type="entry name" value="ATPase_AFG1-like"/>
</dbReference>
<comment type="caution">
    <text evidence="3">The sequence shown here is derived from an EMBL/GenBank/DDBJ whole genome shotgun (WGS) entry which is preliminary data.</text>
</comment>
<dbReference type="Pfam" id="PF03969">
    <property type="entry name" value="AFG1_ATPase"/>
    <property type="match status" value="1"/>
</dbReference>
<dbReference type="RefSeq" id="WP_041849023.1">
    <property type="nucleotide sequence ID" value="NZ_KL503802.1"/>
</dbReference>
<keyword evidence="2" id="KW-0067">ATP-binding</keyword>
<dbReference type="GO" id="GO:0016887">
    <property type="term" value="F:ATP hydrolysis activity"/>
    <property type="evidence" value="ECO:0007669"/>
    <property type="project" value="InterPro"/>
</dbReference>
<dbReference type="PANTHER" id="PTHR12169:SF6">
    <property type="entry name" value="AFG1-LIKE ATPASE"/>
    <property type="match status" value="1"/>
</dbReference>
<dbReference type="InterPro" id="IPR027417">
    <property type="entry name" value="P-loop_NTPase"/>
</dbReference>
<dbReference type="HOGENOM" id="CLU_008681_0_2_5"/>
<organism evidence="3 4">
    <name type="scientific">Bartonella bacilliformis Ver097</name>
    <dbReference type="NCBI Taxonomy" id="1293911"/>
    <lineage>
        <taxon>Bacteria</taxon>
        <taxon>Pseudomonadati</taxon>
        <taxon>Pseudomonadota</taxon>
        <taxon>Alphaproteobacteria</taxon>
        <taxon>Hyphomicrobiales</taxon>
        <taxon>Bartonellaceae</taxon>
        <taxon>Bartonella</taxon>
    </lineage>
</organism>
<sequence length="404" mass="46540">MIFVSTRYKKLVSEGKISFDPAQLALTEHFDYLLQKILAQNTSRFGAFWHRFRKKIKAYFCVSKQVNIDSHVQSHIQGLYIYGGVGRGKTMLMDLFFSCLPQGNKKRVHFNDFMADVHERVNVHRQGLKSAKTKQNDSILAIAENLAREARVLCFDEFSVTDIADAMILGRLVTTLFDKGVILVATSNVAPDNLYYNGLNRSLFLPFIQVLKTYVHVINLDAKTDYRLEKSNPQHMLYITPLGLSANQCMDNAWMSILQGQEERSEDISVKARLIHIMRSGAGCARFDYQDLCVKPLAAAEYLALGERYHTIFIDNVPIMDDDVHRNETKRFILLIDVLYERYIRLFMSAAAELESLYRGRLSTTEGFEFQRTQSRLFEMQSQDYLAVWAERFFAGKSDLFTFT</sequence>
<dbReference type="Proteomes" id="UP000031740">
    <property type="component" value="Unassembled WGS sequence"/>
</dbReference>
<gene>
    <name evidence="3" type="ORF">H710_00234</name>
</gene>
<dbReference type="GO" id="GO:0005737">
    <property type="term" value="C:cytoplasm"/>
    <property type="evidence" value="ECO:0007669"/>
    <property type="project" value="TreeGrafter"/>
</dbReference>
<evidence type="ECO:0000256" key="1">
    <source>
        <dbReference type="ARBA" id="ARBA00022741"/>
    </source>
</evidence>
<proteinExistence type="predicted"/>
<dbReference type="PATRIC" id="fig|1293911.3.peg.242"/>
<dbReference type="NCBIfam" id="NF040713">
    <property type="entry name" value="ZapE"/>
    <property type="match status" value="1"/>
</dbReference>
<keyword evidence="1" id="KW-0547">Nucleotide-binding</keyword>
<dbReference type="SUPFAM" id="SSF52540">
    <property type="entry name" value="P-loop containing nucleoside triphosphate hydrolases"/>
    <property type="match status" value="1"/>
</dbReference>
<protein>
    <recommendedName>
        <fullName evidence="5">AAA+ ATPase domain-containing protein</fullName>
    </recommendedName>
</protein>
<evidence type="ECO:0000256" key="2">
    <source>
        <dbReference type="ARBA" id="ARBA00022840"/>
    </source>
</evidence>
<reference evidence="3 4" key="1">
    <citation type="submission" date="2013-04" db="EMBL/GenBank/DDBJ databases">
        <title>The Genome Sequence of Bartonella bacilliformis Ver097.</title>
        <authorList>
            <consortium name="The Broad Institute Genomics Platform"/>
            <consortium name="The Broad Institute Genome Sequencing Center for Infectious Disease"/>
            <person name="Feldgarden M."/>
            <person name="Kirby J."/>
            <person name="Birtles R."/>
            <person name="Dasch G."/>
            <person name="Hendrix L."/>
            <person name="Koehler J."/>
            <person name="Walker B."/>
            <person name="Young S.K."/>
            <person name="Zeng Q."/>
            <person name="Gargeya S."/>
            <person name="Fitzgerald M."/>
            <person name="Haas B."/>
            <person name="Abouelleil A."/>
            <person name="Allen A.W."/>
            <person name="Alvarado L."/>
            <person name="Arachchi H.M."/>
            <person name="Berlin A.M."/>
            <person name="Chapman S.B."/>
            <person name="Gainer-Dewar J."/>
            <person name="Goldberg J."/>
            <person name="Griggs A."/>
            <person name="Gujja S."/>
            <person name="Hansen M."/>
            <person name="Howarth C."/>
            <person name="Imamovic A."/>
            <person name="Ireland A."/>
            <person name="Larimer J."/>
            <person name="McCowan C."/>
            <person name="Murphy C."/>
            <person name="Pearson M."/>
            <person name="Poon T.W."/>
            <person name="Priest M."/>
            <person name="Roberts A."/>
            <person name="Saif S."/>
            <person name="Shea T."/>
            <person name="Sisk P."/>
            <person name="Sykes S."/>
            <person name="Wortman J."/>
            <person name="Nusbaum C."/>
            <person name="Birren B."/>
        </authorList>
    </citation>
    <scope>NUCLEOTIDE SEQUENCE [LARGE SCALE GENOMIC DNA]</scope>
    <source>
        <strain evidence="3 4">Ver097</strain>
    </source>
</reference>
<evidence type="ECO:0000313" key="4">
    <source>
        <dbReference type="Proteomes" id="UP000031740"/>
    </source>
</evidence>
<dbReference type="Gene3D" id="3.40.50.300">
    <property type="entry name" value="P-loop containing nucleotide triphosphate hydrolases"/>
    <property type="match status" value="1"/>
</dbReference>
<accession>A0A072R6K9</accession>
<dbReference type="GO" id="GO:0005524">
    <property type="term" value="F:ATP binding"/>
    <property type="evidence" value="ECO:0007669"/>
    <property type="project" value="UniProtKB-KW"/>
</dbReference>
<name>A0A072R6K9_BARBA</name>
<dbReference type="AlphaFoldDB" id="A0A072R6K9"/>
<dbReference type="PANTHER" id="PTHR12169">
    <property type="entry name" value="ATPASE N2B"/>
    <property type="match status" value="1"/>
</dbReference>
<dbReference type="STRING" id="1293911.H710_00234"/>
<dbReference type="EMBL" id="ASIV01000001">
    <property type="protein sequence ID" value="KEG21286.1"/>
    <property type="molecule type" value="Genomic_DNA"/>
</dbReference>